<organism evidence="1 2">
    <name type="scientific">Dunaliella salina</name>
    <name type="common">Green alga</name>
    <name type="synonym">Protococcus salinus</name>
    <dbReference type="NCBI Taxonomy" id="3046"/>
    <lineage>
        <taxon>Eukaryota</taxon>
        <taxon>Viridiplantae</taxon>
        <taxon>Chlorophyta</taxon>
        <taxon>core chlorophytes</taxon>
        <taxon>Chlorophyceae</taxon>
        <taxon>CS clade</taxon>
        <taxon>Chlamydomonadales</taxon>
        <taxon>Dunaliellaceae</taxon>
        <taxon>Dunaliella</taxon>
    </lineage>
</organism>
<comment type="caution">
    <text evidence="1">The sequence shown here is derived from an EMBL/GenBank/DDBJ whole genome shotgun (WGS) entry which is preliminary data.</text>
</comment>
<evidence type="ECO:0000313" key="2">
    <source>
        <dbReference type="Proteomes" id="UP000815325"/>
    </source>
</evidence>
<evidence type="ECO:0000313" key="1">
    <source>
        <dbReference type="EMBL" id="KAF5828855.1"/>
    </source>
</evidence>
<dbReference type="Proteomes" id="UP000815325">
    <property type="component" value="Unassembled WGS sequence"/>
</dbReference>
<accession>A0ABQ7G2M3</accession>
<proteinExistence type="predicted"/>
<protein>
    <submittedName>
        <fullName evidence="1">Uncharacterized protein</fullName>
    </submittedName>
</protein>
<name>A0ABQ7G2M3_DUNSA</name>
<reference evidence="1" key="1">
    <citation type="submission" date="2017-08" db="EMBL/GenBank/DDBJ databases">
        <authorList>
            <person name="Polle J.E."/>
            <person name="Barry K."/>
            <person name="Cushman J."/>
            <person name="Schmutz J."/>
            <person name="Tran D."/>
            <person name="Hathwaick L.T."/>
            <person name="Yim W.C."/>
            <person name="Jenkins J."/>
            <person name="Mckie-Krisberg Z.M."/>
            <person name="Prochnik S."/>
            <person name="Lindquist E."/>
            <person name="Dockter R.B."/>
            <person name="Adam C."/>
            <person name="Molina H."/>
            <person name="Bunkerborg J."/>
            <person name="Jin E."/>
            <person name="Buchheim M."/>
            <person name="Magnuson J."/>
        </authorList>
    </citation>
    <scope>NUCLEOTIDE SEQUENCE</scope>
    <source>
        <strain evidence="1">CCAP 19/18</strain>
    </source>
</reference>
<gene>
    <name evidence="1" type="ORF">DUNSADRAFT_16974</name>
</gene>
<sequence>MSSTTSSTTTSVLHNFQYYKQYFCQPSLNVEKREYLSQLGAGCLQQPSFPVQICLFVFYPDIMWGNLHFSLSVVT</sequence>
<dbReference type="EMBL" id="MU070237">
    <property type="protein sequence ID" value="KAF5828855.1"/>
    <property type="molecule type" value="Genomic_DNA"/>
</dbReference>
<keyword evidence="2" id="KW-1185">Reference proteome</keyword>